<evidence type="ECO:0000313" key="9">
    <source>
        <dbReference type="Proteomes" id="UP000433483"/>
    </source>
</evidence>
<feature type="region of interest" description="Disordered" evidence="2">
    <location>
        <begin position="29"/>
        <end position="52"/>
    </location>
</feature>
<dbReference type="Proteomes" id="UP000433483">
    <property type="component" value="Unassembled WGS sequence"/>
</dbReference>
<evidence type="ECO:0000313" key="10">
    <source>
        <dbReference type="Proteomes" id="UP000441208"/>
    </source>
</evidence>
<evidence type="ECO:0000313" key="12">
    <source>
        <dbReference type="Proteomes" id="UP000476176"/>
    </source>
</evidence>
<dbReference type="EMBL" id="QXGC01000722">
    <property type="protein sequence ID" value="KAE9223273.1"/>
    <property type="molecule type" value="Genomic_DNA"/>
</dbReference>
<feature type="region of interest" description="Disordered" evidence="2">
    <location>
        <begin position="96"/>
        <end position="157"/>
    </location>
</feature>
<name>A0A6A3EIY2_9STRA</name>
<accession>A0A6A3EIY2</accession>
<dbReference type="Pfam" id="PF13879">
    <property type="entry name" value="Hmw_CFAP97"/>
    <property type="match status" value="1"/>
</dbReference>
<evidence type="ECO:0000313" key="7">
    <source>
        <dbReference type="EMBL" id="KAE9223273.1"/>
    </source>
</evidence>
<dbReference type="PANTHER" id="PTHR23035">
    <property type="entry name" value="CILIA- AND FLAGELLA-ASSOCIATED PROTEIN 97-RELATED"/>
    <property type="match status" value="1"/>
</dbReference>
<dbReference type="PANTHER" id="PTHR23035:SF2">
    <property type="entry name" value="KIAA1430 HOMOLOGUE"/>
    <property type="match status" value="1"/>
</dbReference>
<evidence type="ECO:0000313" key="6">
    <source>
        <dbReference type="EMBL" id="KAE9197473.1"/>
    </source>
</evidence>
<protein>
    <submittedName>
        <fullName evidence="3">Uncharacterized protein</fullName>
    </submittedName>
</protein>
<organism evidence="3 8">
    <name type="scientific">Phytophthora fragariae</name>
    <dbReference type="NCBI Taxonomy" id="53985"/>
    <lineage>
        <taxon>Eukaryota</taxon>
        <taxon>Sar</taxon>
        <taxon>Stramenopiles</taxon>
        <taxon>Oomycota</taxon>
        <taxon>Peronosporomycetes</taxon>
        <taxon>Peronosporales</taxon>
        <taxon>Peronosporaceae</taxon>
        <taxon>Phytophthora</taxon>
    </lineage>
</organism>
<evidence type="ECO:0000313" key="4">
    <source>
        <dbReference type="EMBL" id="KAE9002159.1"/>
    </source>
</evidence>
<reference evidence="8 9" key="1">
    <citation type="submission" date="2018-08" db="EMBL/GenBank/DDBJ databases">
        <title>Genomic investigation of the strawberry pathogen Phytophthora fragariae indicates pathogenicity is determined by transcriptional variation in three key races.</title>
        <authorList>
            <person name="Adams T.M."/>
            <person name="Armitage A.D."/>
            <person name="Sobczyk M.K."/>
            <person name="Bates H.J."/>
            <person name="Dunwell J.M."/>
            <person name="Nellist C.F."/>
            <person name="Harrison R.J."/>
        </authorList>
    </citation>
    <scope>NUCLEOTIDE SEQUENCE [LARGE SCALE GENOMIC DNA]</scope>
    <source>
        <strain evidence="7 12">BC-23</strain>
        <strain evidence="6 9">NOV-27</strain>
        <strain evidence="5 10">NOV-71</strain>
        <strain evidence="3 8">NOV-9</strain>
        <strain evidence="4 11">SCRP245</strain>
    </source>
</reference>
<dbReference type="InterPro" id="IPR029488">
    <property type="entry name" value="Hmw/CFAP97"/>
</dbReference>
<sequence>MNRRLAFDNRLCYERDVIRQQALHQRKLDQVVPTSHSPSRVYLDSNAPVPQPHLATNAKRQQIERDRQLDIYHQNQRLANKMDQIMNRQENVVLAGSSSSAARTRLAPRSHPKPGEPLMPRVPVGGDAASRANSQATSSSPRYQSPRKPVHSPAHMHMPGIRLDATQTPLLDCHLSPEYAMGRGDACKKPTLVNRAVQKRRQNAIDQENRRLKERLAHLKPYYNTKKWDGEWQQHAHKFSHLHQDTTVGYLLPHPKTPAKNLVSPSRGGCKTTRERSLSRGSASNVRGLPSLENKSKSNASRAGRLRELQSRRSNASVREEDDVDVVDDEEGPQCRELPPCLLLEATTRQGVEVSVDELQIELTRSGIAELGDRGLLIRGSWKDDIVGEFLVDHDKLVQVAQIVDDLEIMIKLETVTQVPKAGNVPSLSSLLTDDELQKLLVGVVQQPRFQVAPTPPNIASSSQLLTSWVLPIRGPNDGSSSNSPRERLRPRTCPSTIVSESEGERHNADQPDECNFDDDGQMFGAEADTDSLELDWAVRLKTAAILNLDGRRWRMVLRKGFAMYLVSSWFEEEAGVQTIKTNMLTLSLDCLFLVFVESRKLLLQNRKQCFILGAPLEEFVVSCTFFLLFCWVEPKESHRVEYNLQRILSDRIRYMDRGSKFKEYDGTLRIMTAQRKQQHGVSFNDTIEKTQGV</sequence>
<feature type="region of interest" description="Disordered" evidence="2">
    <location>
        <begin position="253"/>
        <end position="323"/>
    </location>
</feature>
<dbReference type="EMBL" id="QXGF01000990">
    <property type="protein sequence ID" value="KAE8933664.1"/>
    <property type="molecule type" value="Genomic_DNA"/>
</dbReference>
<evidence type="ECO:0000313" key="3">
    <source>
        <dbReference type="EMBL" id="KAE8933664.1"/>
    </source>
</evidence>
<dbReference type="EMBL" id="QXGB01001082">
    <property type="protein sequence ID" value="KAE9197473.1"/>
    <property type="molecule type" value="Genomic_DNA"/>
</dbReference>
<proteinExistence type="inferred from homology"/>
<dbReference type="AlphaFoldDB" id="A0A6A3EIY2"/>
<comment type="similarity">
    <text evidence="1">Belongs to the CFAP97 family.</text>
</comment>
<dbReference type="EMBL" id="QXFW01000827">
    <property type="protein sequence ID" value="KAE9002159.1"/>
    <property type="molecule type" value="Genomic_DNA"/>
</dbReference>
<dbReference type="Proteomes" id="UP000429523">
    <property type="component" value="Unassembled WGS sequence"/>
</dbReference>
<dbReference type="OrthoDB" id="2163395at2759"/>
<dbReference type="InterPro" id="IPR038791">
    <property type="entry name" value="Cfap97/Hemingway"/>
</dbReference>
<gene>
    <name evidence="7" type="ORF">PF004_g12562</name>
    <name evidence="6" type="ORF">PF005_g16500</name>
    <name evidence="5" type="ORF">PF007_g15794</name>
    <name evidence="3" type="ORF">PF009_g16336</name>
    <name evidence="4" type="ORF">PF011_g13435</name>
</gene>
<comment type="caution">
    <text evidence="3">The sequence shown here is derived from an EMBL/GenBank/DDBJ whole genome shotgun (WGS) entry which is preliminary data.</text>
</comment>
<dbReference type="Proteomes" id="UP000476176">
    <property type="component" value="Unassembled WGS sequence"/>
</dbReference>
<evidence type="ECO:0000313" key="8">
    <source>
        <dbReference type="Proteomes" id="UP000429523"/>
    </source>
</evidence>
<dbReference type="Proteomes" id="UP000460718">
    <property type="component" value="Unassembled WGS sequence"/>
</dbReference>
<keyword evidence="9" id="KW-1185">Reference proteome</keyword>
<dbReference type="Proteomes" id="UP000441208">
    <property type="component" value="Unassembled WGS sequence"/>
</dbReference>
<evidence type="ECO:0000313" key="11">
    <source>
        <dbReference type="Proteomes" id="UP000460718"/>
    </source>
</evidence>
<evidence type="ECO:0000256" key="2">
    <source>
        <dbReference type="SAM" id="MobiDB-lite"/>
    </source>
</evidence>
<evidence type="ECO:0000256" key="1">
    <source>
        <dbReference type="ARBA" id="ARBA00008315"/>
    </source>
</evidence>
<dbReference type="EMBL" id="QXFZ01000984">
    <property type="protein sequence ID" value="KAE9099669.1"/>
    <property type="molecule type" value="Genomic_DNA"/>
</dbReference>
<feature type="compositionally biased region" description="Polar residues" evidence="2">
    <location>
        <begin position="131"/>
        <end position="143"/>
    </location>
</feature>
<evidence type="ECO:0000313" key="5">
    <source>
        <dbReference type="EMBL" id="KAE9099669.1"/>
    </source>
</evidence>